<feature type="region of interest" description="Disordered" evidence="1">
    <location>
        <begin position="1442"/>
        <end position="1461"/>
    </location>
</feature>
<reference evidence="3" key="1">
    <citation type="submission" date="2021-06" db="EMBL/GenBank/DDBJ databases">
        <authorList>
            <person name="Kallberg Y."/>
            <person name="Tangrot J."/>
            <person name="Rosling A."/>
        </authorList>
    </citation>
    <scope>NUCLEOTIDE SEQUENCE</scope>
    <source>
        <strain evidence="3">CL551</strain>
    </source>
</reference>
<feature type="domain" description="Csf1 C-terminal region" evidence="2">
    <location>
        <begin position="1028"/>
        <end position="1727"/>
    </location>
</feature>
<gene>
    <name evidence="3" type="ORF">AMORRO_LOCUS1336</name>
</gene>
<feature type="compositionally biased region" description="Polar residues" evidence="1">
    <location>
        <begin position="1442"/>
        <end position="1457"/>
    </location>
</feature>
<dbReference type="PANTHER" id="PTHR32085:SF3">
    <property type="entry name" value="PROTEIN CSF1"/>
    <property type="match status" value="1"/>
</dbReference>
<protein>
    <submittedName>
        <fullName evidence="3">18137_t:CDS:1</fullName>
    </submittedName>
</protein>
<dbReference type="PANTHER" id="PTHR32085">
    <property type="entry name" value="PROTEIN CSF1"/>
    <property type="match status" value="1"/>
</dbReference>
<proteinExistence type="predicted"/>
<feature type="region of interest" description="Disordered" evidence="1">
    <location>
        <begin position="90"/>
        <end position="111"/>
    </location>
</feature>
<dbReference type="Pfam" id="PF25038">
    <property type="entry name" value="Csf1_C"/>
    <property type="match status" value="1"/>
</dbReference>
<accession>A0A9N8VTU5</accession>
<comment type="caution">
    <text evidence="3">The sequence shown here is derived from an EMBL/GenBank/DDBJ whole genome shotgun (WGS) entry which is preliminary data.</text>
</comment>
<keyword evidence="4" id="KW-1185">Reference proteome</keyword>
<dbReference type="GO" id="GO:0016020">
    <property type="term" value="C:membrane"/>
    <property type="evidence" value="ECO:0007669"/>
    <property type="project" value="InterPro"/>
</dbReference>
<evidence type="ECO:0000313" key="3">
    <source>
        <dbReference type="EMBL" id="CAG8459734.1"/>
    </source>
</evidence>
<sequence length="1740" mass="194476">IGPIKVDLETRYQKDSLPSVEVTRPITDPLTENEPAQISKNPLSGRLDITFRIVIEQIGVDLNPDMLAFAKHWLKVNRVFTSKFEALSSKEPVGSQDPSSSSSETYKHRSTGTITSLQDLKLPKDKKRKDEPNPKFNIKDLLTKLNIFGQGIFVLRTILVTASAHNLMAQTKLTNINFSTWFNNPTTLHSVEKQDLEGVSVSKSSVHPGSRGSGGKSANILVFSGFGGIENISAVIIEKTYAGSNTLLSVEFSRVSTNIAISSLIPGRPKNFDPHMALNVFLALQGLTVKLPQSLLKLYNFVEKWKAENLPSYDFLYKKLLDEWEGQRKMPTVNPRTQEKNVNTRNSLEVKFQFLMKRLSLQSHLLPSLKFHYGAWDLFIRLEQSATSLGGNLINYSGQLANQEIHFVTRQKHQGKQNAKASNIKSDDQQQETAFTIPAIRATGNIRPFEHRKFVIGNAKKMPKHLKLESVVSLDLVELSLNVNIIDNLLTAQSLIGSEINDALDVFLFSSKKIKELGTVSKIKDSSLEQKNDLHGAEKEKLYYNLRISLRGLRISAVSPSAVGFFETKTLYGHITNIPSPDVLNKPEWKFSAQNFSLSLNHNTGVSRKATEDDDIRRYRIAYIVIDLTLQNFKDRDDQLNTSNKKSQKIDDPVEKIESYFLKLFKVHAVMQPIALGRLIDLYVYYSSELERRKEKKAAEIEKLAENTRKIWRSLNVEMPKYKSSSKSLLDEKVLSLEISRFAVALPLDLRDEFLSTSDDSNAKGSSDTLQIPAFILSASSMNFITRKLKSSRATLKDLCLQFVPQFDQGNEDHFFPNAHQKINRILLPEILFEGNSSGSNEKRKIDIDSRVEGFDIDIGGDIVNHINCLSEIYAASRDRLETFTTEANLNLGLQSSSQPKSSINLDNSDSQENTEISSNAIDLDLVITFKAKSGTIKLYSKSHLAKHAKKATNGRISDKSKAMRGSRSSIASIPRLNLEGISGHVSNDMDDISREHGIDSIVIPGLSINTMYRAVLGHQLLSTNDSLTKRIHIELVIHPSSNTLYPSLVPFFKDIIDGLKIGVQRSSDKKAIAVKESSSPIHGMNITCYFKLSSTTFELSCLPVSKVSCFLKWEEGNFLISSNSAELGGQSLTCVGKIKGASGNIRHAFSPEDCLKAETKDISFNATLMSRRTESVSDDSISIIVELPRIMADLNIRHLQDLLLLKTTWFDQATKLYEESVLHTSRTAVGEYERLTSSPVQMQDEETNVKPYSVYVLVRLKQLDLSSDLGQAVGKVRFNTQNIQVRTKNVPGVVKKLTASTDILDIQCDGRLIGYANMTGLTFSTLLGVPPHSTSDGPTCVTNLLFKTERIQSSLEYEYQKILVLEVDPMQLRLTDNWNIVSPENASVLVHADISIRRIQAIVAVKTIPVFLHMVNKILAQIDEKRMSAANAISYSKRITTTNPRQSLSNSPTPSASEKHSRDYIAFNEVVVGGLTVHPVGRISIMVEKAQLTIYPNHFHDVDCVQNRFDGLLLDMKKFIGEDEKIHRELDVQLNSVALTKNLCKKLNIKDEQGLPFQQWFEHVEASSSKNIFTLPSTHLIMNTIQGMGSDVVDHKFEVDFRGKLDVALNFGLIRYLQELAVLYKEHLRKNAIGSNNDFPKSPIVPLTTPIESSPLESPITTSAPPKEVKLLPTTSGIIVPVKLEPQLRYLGDATPPLEWVGVQRAKVPGFVHTAITMNLDELINQITSESFKAAKTFL</sequence>
<dbReference type="GO" id="GO:0006113">
    <property type="term" value="P:fermentation"/>
    <property type="evidence" value="ECO:0007669"/>
    <property type="project" value="InterPro"/>
</dbReference>
<dbReference type="Proteomes" id="UP000789342">
    <property type="component" value="Unassembled WGS sequence"/>
</dbReference>
<dbReference type="OrthoDB" id="10051416at2759"/>
<feature type="non-terminal residue" evidence="3">
    <location>
        <position position="1740"/>
    </location>
</feature>
<dbReference type="InterPro" id="IPR056779">
    <property type="entry name" value="Csf1_C"/>
</dbReference>
<dbReference type="EMBL" id="CAJVPV010000495">
    <property type="protein sequence ID" value="CAG8459734.1"/>
    <property type="molecule type" value="Genomic_DNA"/>
</dbReference>
<evidence type="ECO:0000313" key="4">
    <source>
        <dbReference type="Proteomes" id="UP000789342"/>
    </source>
</evidence>
<dbReference type="InterPro" id="IPR029636">
    <property type="entry name" value="Csf1"/>
</dbReference>
<evidence type="ECO:0000259" key="2">
    <source>
        <dbReference type="Pfam" id="PF25038"/>
    </source>
</evidence>
<name>A0A9N8VTU5_9GLOM</name>
<evidence type="ECO:0000256" key="1">
    <source>
        <dbReference type="SAM" id="MobiDB-lite"/>
    </source>
</evidence>
<organism evidence="3 4">
    <name type="scientific">Acaulospora morrowiae</name>
    <dbReference type="NCBI Taxonomy" id="94023"/>
    <lineage>
        <taxon>Eukaryota</taxon>
        <taxon>Fungi</taxon>
        <taxon>Fungi incertae sedis</taxon>
        <taxon>Mucoromycota</taxon>
        <taxon>Glomeromycotina</taxon>
        <taxon>Glomeromycetes</taxon>
        <taxon>Diversisporales</taxon>
        <taxon>Acaulosporaceae</taxon>
        <taxon>Acaulospora</taxon>
    </lineage>
</organism>